<feature type="transmembrane region" description="Helical" evidence="1">
    <location>
        <begin position="214"/>
        <end position="233"/>
    </location>
</feature>
<evidence type="ECO:0000313" key="2">
    <source>
        <dbReference type="EMBL" id="GCD19295.1"/>
    </source>
</evidence>
<feature type="transmembrane region" description="Helical" evidence="1">
    <location>
        <begin position="12"/>
        <end position="35"/>
    </location>
</feature>
<dbReference type="OrthoDB" id="4097342at2"/>
<evidence type="ECO:0000313" key="3">
    <source>
        <dbReference type="Proteomes" id="UP000288246"/>
    </source>
</evidence>
<reference evidence="2 3" key="1">
    <citation type="submission" date="2018-11" db="EMBL/GenBank/DDBJ databases">
        <title>Draft genome sequence of Cellulomonas takizawaensis strain TKZ-21.</title>
        <authorList>
            <person name="Yamamura H."/>
            <person name="Hayashi T."/>
            <person name="Hamada M."/>
            <person name="Serisawa Y."/>
            <person name="Matsuyama K."/>
            <person name="Nakagawa Y."/>
            <person name="Otoguro M."/>
            <person name="Yanagida F."/>
            <person name="Hayakawa M."/>
        </authorList>
    </citation>
    <scope>NUCLEOTIDE SEQUENCE [LARGE SCALE GENOMIC DNA]</scope>
    <source>
        <strain evidence="2 3">TKZ-21</strain>
    </source>
</reference>
<sequence>MGDVIKGVLGGGWGLVVGWILPALLTVEVAAFVLLPAASPEAALRFGTLAWSTQQLLLAAAAAVIGLVLAANQAPLYRLLEGYLLWPRWLFDSRVEAHRRRWRRLNDKFEGAPAADRGVRTGLAYERAARYPAAPAQFAPTQLGNAIRRFEMYANDRYRLDSQLLWHRLLSVAPERSVTAMTNARANVDFFVAALYGSAALALAAAATTLRAGLTIPLLLTVACSAALVVVWYRSAVLATDEWASTVTALIDLSRADVAKAYGLTIPSNVESEREMWRVVNTFVRRPYEYSESKAVPHKVTRLRSLASRPIVAPTRTRRH</sequence>
<dbReference type="AlphaFoldDB" id="A0A401UX91"/>
<keyword evidence="1" id="KW-0812">Transmembrane</keyword>
<organism evidence="2 3">
    <name type="scientific">Cellulomonas algicola</name>
    <dbReference type="NCBI Taxonomy" id="2071633"/>
    <lineage>
        <taxon>Bacteria</taxon>
        <taxon>Bacillati</taxon>
        <taxon>Actinomycetota</taxon>
        <taxon>Actinomycetes</taxon>
        <taxon>Micrococcales</taxon>
        <taxon>Cellulomonadaceae</taxon>
        <taxon>Cellulomonas</taxon>
    </lineage>
</organism>
<feature type="transmembrane region" description="Helical" evidence="1">
    <location>
        <begin position="190"/>
        <end position="208"/>
    </location>
</feature>
<proteinExistence type="predicted"/>
<dbReference type="Proteomes" id="UP000288246">
    <property type="component" value="Unassembled WGS sequence"/>
</dbReference>
<dbReference type="EMBL" id="BHYL01000059">
    <property type="protein sequence ID" value="GCD19295.1"/>
    <property type="molecule type" value="Genomic_DNA"/>
</dbReference>
<keyword evidence="1" id="KW-1133">Transmembrane helix</keyword>
<accession>A0A401UX91</accession>
<name>A0A401UX91_9CELL</name>
<evidence type="ECO:0000256" key="1">
    <source>
        <dbReference type="SAM" id="Phobius"/>
    </source>
</evidence>
<feature type="transmembrane region" description="Helical" evidence="1">
    <location>
        <begin position="55"/>
        <end position="80"/>
    </location>
</feature>
<comment type="caution">
    <text evidence="2">The sequence shown here is derived from an EMBL/GenBank/DDBJ whole genome shotgun (WGS) entry which is preliminary data.</text>
</comment>
<keyword evidence="1" id="KW-0472">Membrane</keyword>
<protein>
    <submittedName>
        <fullName evidence="2">Uncharacterized protein</fullName>
    </submittedName>
</protein>
<keyword evidence="3" id="KW-1185">Reference proteome</keyword>
<gene>
    <name evidence="2" type="ORF">CTKZ_08570</name>
</gene>
<dbReference type="RefSeq" id="WP_124341833.1">
    <property type="nucleotide sequence ID" value="NZ_BHYL01000059.1"/>
</dbReference>